<evidence type="ECO:0000313" key="1">
    <source>
        <dbReference type="EMBL" id="AOP47827.1"/>
    </source>
</evidence>
<protein>
    <submittedName>
        <fullName evidence="1">Uncharacterized protein</fullName>
    </submittedName>
</protein>
<accession>A0A1D7VM56</accession>
<gene>
    <name evidence="1" type="ORF">SL103_17640</name>
</gene>
<dbReference type="Proteomes" id="UP000094094">
    <property type="component" value="Chromosome"/>
</dbReference>
<organism evidence="1 2">
    <name type="scientific">Streptomyces lydicus</name>
    <dbReference type="NCBI Taxonomy" id="47763"/>
    <lineage>
        <taxon>Bacteria</taxon>
        <taxon>Bacillati</taxon>
        <taxon>Actinomycetota</taxon>
        <taxon>Actinomycetes</taxon>
        <taxon>Kitasatosporales</taxon>
        <taxon>Streptomycetaceae</taxon>
        <taxon>Streptomyces</taxon>
    </lineage>
</organism>
<dbReference type="AlphaFoldDB" id="A0A1D7VM56"/>
<keyword evidence="2" id="KW-1185">Reference proteome</keyword>
<reference evidence="1 2" key="1">
    <citation type="submission" date="2016-09" db="EMBL/GenBank/DDBJ databases">
        <title>Complete genome sequencing of Streptomyces lydicus 103 and metabolic pathways analysis of antibiotic biosynthesis.</title>
        <authorList>
            <person name="Jia N."/>
            <person name="Ding M.-Z."/>
            <person name="Gao F."/>
            <person name="Yuan Y.-J."/>
        </authorList>
    </citation>
    <scope>NUCLEOTIDE SEQUENCE [LARGE SCALE GENOMIC DNA]</scope>
    <source>
        <strain evidence="1 2">103</strain>
    </source>
</reference>
<dbReference type="KEGG" id="slc:SL103_17640"/>
<proteinExistence type="predicted"/>
<name>A0A1D7VM56_9ACTN</name>
<sequence>MVKLAEHAMEQVAEGRVVTGQKITWGQDFQDAAVAGFVGAGIAESAGRLGEKVGSWLTNT</sequence>
<dbReference type="EMBL" id="CP017157">
    <property type="protein sequence ID" value="AOP47827.1"/>
    <property type="molecule type" value="Genomic_DNA"/>
</dbReference>
<evidence type="ECO:0000313" key="2">
    <source>
        <dbReference type="Proteomes" id="UP000094094"/>
    </source>
</evidence>